<sequence length="149" mass="16519">MYAEEVQALLEIDHQLLKLERTAEHGAYFAQRVERTLHSHPLCCLEATDLVSDERSGSSGKHRLGLAAEIAFHACLILDHRKILVPTMHRTAFACSGIKGTVEPENHLMVVTKAHQTQQVLNGQSLRRGCIAWQLVQTRSIADMGIATA</sequence>
<name>A0A645B2K9_9ZZZZ</name>
<dbReference type="EMBL" id="VSSQ01017406">
    <property type="protein sequence ID" value="MPM59682.1"/>
    <property type="molecule type" value="Genomic_DNA"/>
</dbReference>
<dbReference type="AlphaFoldDB" id="A0A645B2K9"/>
<gene>
    <name evidence="1" type="ORF">SDC9_106528</name>
</gene>
<accession>A0A645B2K9</accession>
<protein>
    <submittedName>
        <fullName evidence="1">Uncharacterized protein</fullName>
    </submittedName>
</protein>
<reference evidence="1" key="1">
    <citation type="submission" date="2019-08" db="EMBL/GenBank/DDBJ databases">
        <authorList>
            <person name="Kucharzyk K."/>
            <person name="Murdoch R.W."/>
            <person name="Higgins S."/>
            <person name="Loffler F."/>
        </authorList>
    </citation>
    <scope>NUCLEOTIDE SEQUENCE</scope>
</reference>
<proteinExistence type="predicted"/>
<comment type="caution">
    <text evidence="1">The sequence shown here is derived from an EMBL/GenBank/DDBJ whole genome shotgun (WGS) entry which is preliminary data.</text>
</comment>
<evidence type="ECO:0000313" key="1">
    <source>
        <dbReference type="EMBL" id="MPM59682.1"/>
    </source>
</evidence>
<organism evidence="1">
    <name type="scientific">bioreactor metagenome</name>
    <dbReference type="NCBI Taxonomy" id="1076179"/>
    <lineage>
        <taxon>unclassified sequences</taxon>
        <taxon>metagenomes</taxon>
        <taxon>ecological metagenomes</taxon>
    </lineage>
</organism>